<dbReference type="Proteomes" id="UP000583929">
    <property type="component" value="Unassembled WGS sequence"/>
</dbReference>
<organism evidence="3 4">
    <name type="scientific">Cannabis sativa</name>
    <name type="common">Hemp</name>
    <name type="synonym">Marijuana</name>
    <dbReference type="NCBI Taxonomy" id="3483"/>
    <lineage>
        <taxon>Eukaryota</taxon>
        <taxon>Viridiplantae</taxon>
        <taxon>Streptophyta</taxon>
        <taxon>Embryophyta</taxon>
        <taxon>Tracheophyta</taxon>
        <taxon>Spermatophyta</taxon>
        <taxon>Magnoliopsida</taxon>
        <taxon>eudicotyledons</taxon>
        <taxon>Gunneridae</taxon>
        <taxon>Pentapetalae</taxon>
        <taxon>rosids</taxon>
        <taxon>fabids</taxon>
        <taxon>Rosales</taxon>
        <taxon>Cannabaceae</taxon>
        <taxon>Cannabis</taxon>
    </lineage>
</organism>
<dbReference type="PANTHER" id="PTHR43323">
    <property type="entry name" value="3-HYDROXY-3-METHYLGLUTARYL COENZYME A SYNTHASE"/>
    <property type="match status" value="1"/>
</dbReference>
<keyword evidence="4" id="KW-1185">Reference proteome</keyword>
<dbReference type="SUPFAM" id="SSF53901">
    <property type="entry name" value="Thiolase-like"/>
    <property type="match status" value="1"/>
</dbReference>
<name>A0A7J6DQE4_CANSA</name>
<dbReference type="Pfam" id="PF08540">
    <property type="entry name" value="HMG_CoA_synt_C"/>
    <property type="match status" value="1"/>
</dbReference>
<dbReference type="GO" id="GO:0004421">
    <property type="term" value="F:hydroxymethylglutaryl-CoA synthase activity"/>
    <property type="evidence" value="ECO:0007669"/>
    <property type="project" value="InterPro"/>
</dbReference>
<evidence type="ECO:0000259" key="2">
    <source>
        <dbReference type="Pfam" id="PF08540"/>
    </source>
</evidence>
<dbReference type="GO" id="GO:0006084">
    <property type="term" value="P:acetyl-CoA metabolic process"/>
    <property type="evidence" value="ECO:0007669"/>
    <property type="project" value="InterPro"/>
</dbReference>
<accession>A0A7J6DQE4</accession>
<feature type="domain" description="Hydroxymethylglutaryl-coenzyme A synthase C-terminal" evidence="2">
    <location>
        <begin position="1"/>
        <end position="104"/>
    </location>
</feature>
<dbReference type="Gene3D" id="3.40.47.10">
    <property type="match status" value="1"/>
</dbReference>
<evidence type="ECO:0000256" key="1">
    <source>
        <dbReference type="ARBA" id="ARBA00022679"/>
    </source>
</evidence>
<reference evidence="3 4" key="1">
    <citation type="journal article" date="2020" name="bioRxiv">
        <title>Sequence and annotation of 42 cannabis genomes reveals extensive copy number variation in cannabinoid synthesis and pathogen resistance genes.</title>
        <authorList>
            <person name="Mckernan K.J."/>
            <person name="Helbert Y."/>
            <person name="Kane L.T."/>
            <person name="Ebling H."/>
            <person name="Zhang L."/>
            <person name="Liu B."/>
            <person name="Eaton Z."/>
            <person name="Mclaughlin S."/>
            <person name="Kingan S."/>
            <person name="Baybayan P."/>
            <person name="Concepcion G."/>
            <person name="Jordan M."/>
            <person name="Riva A."/>
            <person name="Barbazuk W."/>
            <person name="Harkins T."/>
        </authorList>
    </citation>
    <scope>NUCLEOTIDE SEQUENCE [LARGE SCALE GENOMIC DNA]</scope>
    <source>
        <strain evidence="4">cv. Jamaican Lion 4</strain>
        <tissue evidence="3">Leaf</tissue>
    </source>
</reference>
<dbReference type="GO" id="GO:0010142">
    <property type="term" value="P:farnesyl diphosphate biosynthetic process, mevalonate pathway"/>
    <property type="evidence" value="ECO:0007669"/>
    <property type="project" value="InterPro"/>
</dbReference>
<gene>
    <name evidence="3" type="ORF">G4B88_019536</name>
</gene>
<dbReference type="InterPro" id="IPR016039">
    <property type="entry name" value="Thiolase-like"/>
</dbReference>
<dbReference type="InterPro" id="IPR013746">
    <property type="entry name" value="HMG_CoA_synt_C_dom"/>
</dbReference>
<proteinExistence type="predicted"/>
<evidence type="ECO:0000313" key="3">
    <source>
        <dbReference type="EMBL" id="KAF4348323.1"/>
    </source>
</evidence>
<keyword evidence="1" id="KW-0808">Transferase</keyword>
<protein>
    <recommendedName>
        <fullName evidence="2">Hydroxymethylglutaryl-coenzyme A synthase C-terminal domain-containing protein</fullName>
    </recommendedName>
</protein>
<dbReference type="EMBL" id="JAATIQ010000699">
    <property type="protein sequence ID" value="KAF4348323.1"/>
    <property type="molecule type" value="Genomic_DNA"/>
</dbReference>
<comment type="caution">
    <text evidence="3">The sequence shown here is derived from an EMBL/GenBank/DDBJ whole genome shotgun (WGS) entry which is preliminary data.</text>
</comment>
<evidence type="ECO:0000313" key="4">
    <source>
        <dbReference type="Proteomes" id="UP000583929"/>
    </source>
</evidence>
<dbReference type="AlphaFoldDB" id="A0A7J6DQE4"/>
<sequence>MYTASLYAAFASLIHNKSSELDGKRVMMFSYGSGLTSTMFSLQFREGQHPFSLANIATVMNVGGKLKSRHEVEPEKFIETLKLMEHRYGGKDFVTNKDCSLLEPALLSHRSRFQVPEVLCQEACGSFGGATTVANGH</sequence>
<dbReference type="PANTHER" id="PTHR43323:SF2">
    <property type="entry name" value="HYDROXYMETHYLGLUTARYL-COA SYNTHASE"/>
    <property type="match status" value="1"/>
</dbReference>